<dbReference type="EMBL" id="RJVU01014544">
    <property type="protein sequence ID" value="ROL52809.1"/>
    <property type="molecule type" value="Genomic_DNA"/>
</dbReference>
<feature type="domain" description="Lipocalin/cytosolic fatty-acid binding" evidence="3">
    <location>
        <begin position="4"/>
        <end position="92"/>
    </location>
</feature>
<gene>
    <name evidence="4" type="ORF">DPX16_2315</name>
</gene>
<reference evidence="4 5" key="1">
    <citation type="submission" date="2018-10" db="EMBL/GenBank/DDBJ databases">
        <title>Genome assembly for a Yunnan-Guizhou Plateau 3E fish, Anabarilius grahami (Regan), and its evolutionary and genetic applications.</title>
        <authorList>
            <person name="Jiang W."/>
        </authorList>
    </citation>
    <scope>NUCLEOTIDE SEQUENCE [LARGE SCALE GENOMIC DNA]</scope>
    <source>
        <strain evidence="4">AG-KIZ</strain>
        <tissue evidence="4">Muscle</tissue>
    </source>
</reference>
<evidence type="ECO:0000313" key="5">
    <source>
        <dbReference type="Proteomes" id="UP000281406"/>
    </source>
</evidence>
<name>A0A3N0Z2Q3_ANAGA</name>
<comment type="similarity">
    <text evidence="1">Belongs to the calycin superfamily. Fatty-acid binding protein (FABP) family.</text>
</comment>
<organism evidence="4 5">
    <name type="scientific">Anabarilius grahami</name>
    <name type="common">Kanglang fish</name>
    <name type="synonym">Barilius grahami</name>
    <dbReference type="NCBI Taxonomy" id="495550"/>
    <lineage>
        <taxon>Eukaryota</taxon>
        <taxon>Metazoa</taxon>
        <taxon>Chordata</taxon>
        <taxon>Craniata</taxon>
        <taxon>Vertebrata</taxon>
        <taxon>Euteleostomi</taxon>
        <taxon>Actinopterygii</taxon>
        <taxon>Neopterygii</taxon>
        <taxon>Teleostei</taxon>
        <taxon>Ostariophysi</taxon>
        <taxon>Cypriniformes</taxon>
        <taxon>Xenocyprididae</taxon>
        <taxon>Xenocypridinae</taxon>
        <taxon>Xenocypridinae incertae sedis</taxon>
        <taxon>Anabarilius</taxon>
    </lineage>
</organism>
<dbReference type="InterPro" id="IPR000566">
    <property type="entry name" value="Lipocln_cytosolic_FA-bd_dom"/>
</dbReference>
<dbReference type="SUPFAM" id="SSF50814">
    <property type="entry name" value="Lipocalins"/>
    <property type="match status" value="1"/>
</dbReference>
<protein>
    <submittedName>
        <fullName evidence="4">Cellular retinoic acid-binding protein 1</fullName>
    </submittedName>
</protein>
<dbReference type="InterPro" id="IPR031259">
    <property type="entry name" value="ILBP"/>
</dbReference>
<dbReference type="PANTHER" id="PTHR11955">
    <property type="entry name" value="FATTY ACID BINDING PROTEIN"/>
    <property type="match status" value="1"/>
</dbReference>
<dbReference type="GO" id="GO:0008289">
    <property type="term" value="F:lipid binding"/>
    <property type="evidence" value="ECO:0007669"/>
    <property type="project" value="InterPro"/>
</dbReference>
<dbReference type="OrthoDB" id="195110at2759"/>
<accession>A0A3N0Z2Q3</accession>
<sequence length="231" mass="25997">MLRKVAGAAAAKPHVEIRQDGEKFYIKTSTSVRTTEINFRIGEEFDEETVDGRKCKSLASWETENKMYCKQTLVDRDGPVTYWSRELRGDELILSDSGGWQTQISSRRFHPFKGRDAEQCDQIYRVTKQHNPAVARSALISDPLHHERMRSPYNKHTKAPGHRASVRCYVNLMRGLVPMLLSALKELIVGNGQQTGALRNTERSMSSDRGSLQPSRSSEGPAGAKTRPVPL</sequence>
<evidence type="ECO:0000256" key="2">
    <source>
        <dbReference type="SAM" id="MobiDB-lite"/>
    </source>
</evidence>
<dbReference type="Pfam" id="PF00061">
    <property type="entry name" value="Lipocalin"/>
    <property type="match status" value="1"/>
</dbReference>
<evidence type="ECO:0000313" key="4">
    <source>
        <dbReference type="EMBL" id="ROL52809.1"/>
    </source>
</evidence>
<feature type="region of interest" description="Disordered" evidence="2">
    <location>
        <begin position="198"/>
        <end position="231"/>
    </location>
</feature>
<keyword evidence="5" id="KW-1185">Reference proteome</keyword>
<dbReference type="AlphaFoldDB" id="A0A3N0Z2Q3"/>
<dbReference type="InterPro" id="IPR012674">
    <property type="entry name" value="Calycin"/>
</dbReference>
<feature type="compositionally biased region" description="Polar residues" evidence="2">
    <location>
        <begin position="207"/>
        <end position="218"/>
    </location>
</feature>
<dbReference type="Gene3D" id="2.40.128.20">
    <property type="match status" value="1"/>
</dbReference>
<evidence type="ECO:0000256" key="1">
    <source>
        <dbReference type="ARBA" id="ARBA00008390"/>
    </source>
</evidence>
<comment type="caution">
    <text evidence="4">The sequence shown here is derived from an EMBL/GenBank/DDBJ whole genome shotgun (WGS) entry which is preliminary data.</text>
</comment>
<dbReference type="Proteomes" id="UP000281406">
    <property type="component" value="Unassembled WGS sequence"/>
</dbReference>
<proteinExistence type="inferred from homology"/>
<evidence type="ECO:0000259" key="3">
    <source>
        <dbReference type="Pfam" id="PF00061"/>
    </source>
</evidence>